<dbReference type="Gene3D" id="1.10.10.10">
    <property type="entry name" value="Winged helix-like DNA-binding domain superfamily/Winged helix DNA-binding domain"/>
    <property type="match status" value="1"/>
</dbReference>
<organism evidence="3 4">
    <name type="scientific">Roseospira goensis</name>
    <dbReference type="NCBI Taxonomy" id="391922"/>
    <lineage>
        <taxon>Bacteria</taxon>
        <taxon>Pseudomonadati</taxon>
        <taxon>Pseudomonadota</taxon>
        <taxon>Alphaproteobacteria</taxon>
        <taxon>Rhodospirillales</taxon>
        <taxon>Rhodospirillaceae</taxon>
        <taxon>Roseospira</taxon>
    </lineage>
</organism>
<dbReference type="NCBIfam" id="NF033788">
    <property type="entry name" value="HTH_metalloreg"/>
    <property type="match status" value="1"/>
</dbReference>
<feature type="region of interest" description="Disordered" evidence="1">
    <location>
        <begin position="315"/>
        <end position="371"/>
    </location>
</feature>
<dbReference type="PANTHER" id="PTHR42912">
    <property type="entry name" value="METHYLTRANSFERASE"/>
    <property type="match status" value="1"/>
</dbReference>
<keyword evidence="4" id="KW-1185">Reference proteome</keyword>
<dbReference type="InterPro" id="IPR011991">
    <property type="entry name" value="ArsR-like_HTH"/>
</dbReference>
<reference evidence="3 4" key="1">
    <citation type="submission" date="2020-08" db="EMBL/GenBank/DDBJ databases">
        <title>Genome sequencing of Purple Non-Sulfur Bacteria from various extreme environments.</title>
        <authorList>
            <person name="Mayer M."/>
        </authorList>
    </citation>
    <scope>NUCLEOTIDE SEQUENCE [LARGE SCALE GENOMIC DNA]</scope>
    <source>
        <strain evidence="3 4">JA135</strain>
    </source>
</reference>
<comment type="caution">
    <text evidence="3">The sequence shown here is derived from an EMBL/GenBank/DDBJ whole genome shotgun (WGS) entry which is preliminary data.</text>
</comment>
<dbReference type="EMBL" id="JACIGI010000013">
    <property type="protein sequence ID" value="MBB4286126.1"/>
    <property type="molecule type" value="Genomic_DNA"/>
</dbReference>
<evidence type="ECO:0000256" key="1">
    <source>
        <dbReference type="SAM" id="MobiDB-lite"/>
    </source>
</evidence>
<dbReference type="Proteomes" id="UP000555728">
    <property type="component" value="Unassembled WGS sequence"/>
</dbReference>
<evidence type="ECO:0000313" key="3">
    <source>
        <dbReference type="EMBL" id="MBB4286126.1"/>
    </source>
</evidence>
<dbReference type="SUPFAM" id="SSF46785">
    <property type="entry name" value="Winged helix' DNA-binding domain"/>
    <property type="match status" value="1"/>
</dbReference>
<proteinExistence type="predicted"/>
<dbReference type="InterPro" id="IPR001845">
    <property type="entry name" value="HTH_ArsR_DNA-bd_dom"/>
</dbReference>
<dbReference type="InterPro" id="IPR036390">
    <property type="entry name" value="WH_DNA-bd_sf"/>
</dbReference>
<dbReference type="PROSITE" id="PS50987">
    <property type="entry name" value="HTH_ARSR_2"/>
    <property type="match status" value="1"/>
</dbReference>
<dbReference type="Gene3D" id="3.40.50.150">
    <property type="entry name" value="Vaccinia Virus protein VP39"/>
    <property type="match status" value="1"/>
</dbReference>
<gene>
    <name evidence="3" type="ORF">GGD88_001853</name>
</gene>
<dbReference type="InterPro" id="IPR036388">
    <property type="entry name" value="WH-like_DNA-bd_sf"/>
</dbReference>
<feature type="domain" description="HTH arsR-type" evidence="2">
    <location>
        <begin position="1"/>
        <end position="95"/>
    </location>
</feature>
<dbReference type="GO" id="GO:0008757">
    <property type="term" value="F:S-adenosylmethionine-dependent methyltransferase activity"/>
    <property type="evidence" value="ECO:0007669"/>
    <property type="project" value="InterPro"/>
</dbReference>
<dbReference type="CDD" id="cd02440">
    <property type="entry name" value="AdoMet_MTases"/>
    <property type="match status" value="1"/>
</dbReference>
<protein>
    <submittedName>
        <fullName evidence="3">ArsR family transcriptional regulator</fullName>
    </submittedName>
</protein>
<dbReference type="CDD" id="cd00090">
    <property type="entry name" value="HTH_ARSR"/>
    <property type="match status" value="1"/>
</dbReference>
<dbReference type="Pfam" id="PF08241">
    <property type="entry name" value="Methyltransf_11"/>
    <property type="match status" value="1"/>
</dbReference>
<dbReference type="InterPro" id="IPR029063">
    <property type="entry name" value="SAM-dependent_MTases_sf"/>
</dbReference>
<evidence type="ECO:0000259" key="2">
    <source>
        <dbReference type="PROSITE" id="PS50987"/>
    </source>
</evidence>
<dbReference type="SUPFAM" id="SSF53335">
    <property type="entry name" value="S-adenosyl-L-methionine-dependent methyltransferases"/>
    <property type="match status" value="1"/>
</dbReference>
<dbReference type="SMART" id="SM00418">
    <property type="entry name" value="HTH_ARSR"/>
    <property type="match status" value="1"/>
</dbReference>
<dbReference type="InterPro" id="IPR050508">
    <property type="entry name" value="Methyltransf_Superfamily"/>
</dbReference>
<sequence length="371" mass="40121">MTEASMDQVLAGLRAAGEETRLRLLALCARGELTVTDMVAILGLSQPRVSRHLKVMCESGLLERVREGAWVFYRLAHRGAGAAVARAIDALLPGDDPVVARDRERHNEILRARAEAAQAYFRANAAQWDDLRRLHIDEARVEQALLALLPPDSVGDLLDVGTGTGRMLSLYAPHIRDGLGIDQSREMLAVARANLDGAGAAHCQARLGDLYHMPCDDRSRDAVTMHQVLHYVERPAGAVRECARVLRPGGRLAIVDFAPHELEELRERHQHRRLGFAHGEVAAWCEGAGLEVVDIVDLPGGALTVTLWLARRPDADPDAVPETDGAAADHRTAPPPAPSPPPPAPAVALPGASPDAPLDALWPHRNKDHVA</sequence>
<dbReference type="PRINTS" id="PR00778">
    <property type="entry name" value="HTHARSR"/>
</dbReference>
<feature type="compositionally biased region" description="Pro residues" evidence="1">
    <location>
        <begin position="333"/>
        <end position="345"/>
    </location>
</feature>
<accession>A0A7W6WKA5</accession>
<dbReference type="GO" id="GO:0003700">
    <property type="term" value="F:DNA-binding transcription factor activity"/>
    <property type="evidence" value="ECO:0007669"/>
    <property type="project" value="InterPro"/>
</dbReference>
<dbReference type="InterPro" id="IPR013216">
    <property type="entry name" value="Methyltransf_11"/>
</dbReference>
<dbReference type="AlphaFoldDB" id="A0A7W6WKA5"/>
<evidence type="ECO:0000313" key="4">
    <source>
        <dbReference type="Proteomes" id="UP000555728"/>
    </source>
</evidence>
<dbReference type="RefSeq" id="WP_246423672.1">
    <property type="nucleotide sequence ID" value="NZ_JACIGI010000013.1"/>
</dbReference>
<name>A0A7W6WKA5_9PROT</name>
<dbReference type="Pfam" id="PF01022">
    <property type="entry name" value="HTH_5"/>
    <property type="match status" value="1"/>
</dbReference>